<gene>
    <name evidence="2" type="ORF">PCANC_25943</name>
</gene>
<comment type="caution">
    <text evidence="2">The sequence shown here is derived from an EMBL/GenBank/DDBJ whole genome shotgun (WGS) entry which is preliminary data.</text>
</comment>
<dbReference type="Proteomes" id="UP000235388">
    <property type="component" value="Unassembled WGS sequence"/>
</dbReference>
<proteinExistence type="predicted"/>
<reference evidence="2 3" key="1">
    <citation type="submission" date="2017-11" db="EMBL/GenBank/DDBJ databases">
        <title>De novo assembly and phasing of dikaryotic genomes from two isolates of Puccinia coronata f. sp. avenae, the causal agent of oat crown rust.</title>
        <authorList>
            <person name="Miller M.E."/>
            <person name="Zhang Y."/>
            <person name="Omidvar V."/>
            <person name="Sperschneider J."/>
            <person name="Schwessinger B."/>
            <person name="Raley C."/>
            <person name="Palmer J.M."/>
            <person name="Garnica D."/>
            <person name="Upadhyaya N."/>
            <person name="Rathjen J."/>
            <person name="Taylor J.M."/>
            <person name="Park R.F."/>
            <person name="Dodds P.N."/>
            <person name="Hirsch C.D."/>
            <person name="Kianian S.F."/>
            <person name="Figueroa M."/>
        </authorList>
    </citation>
    <scope>NUCLEOTIDE SEQUENCE [LARGE SCALE GENOMIC DNA]</scope>
    <source>
        <strain evidence="2">12NC29</strain>
    </source>
</reference>
<dbReference type="AlphaFoldDB" id="A0A2N5U6D4"/>
<organism evidence="2 3">
    <name type="scientific">Puccinia coronata f. sp. avenae</name>
    <dbReference type="NCBI Taxonomy" id="200324"/>
    <lineage>
        <taxon>Eukaryota</taxon>
        <taxon>Fungi</taxon>
        <taxon>Dikarya</taxon>
        <taxon>Basidiomycota</taxon>
        <taxon>Pucciniomycotina</taxon>
        <taxon>Pucciniomycetes</taxon>
        <taxon>Pucciniales</taxon>
        <taxon>Pucciniaceae</taxon>
        <taxon>Puccinia</taxon>
    </lineage>
</organism>
<evidence type="ECO:0000256" key="1">
    <source>
        <dbReference type="SAM" id="MobiDB-lite"/>
    </source>
</evidence>
<name>A0A2N5U6D4_9BASI</name>
<sequence length="97" mass="10648">MWKDWGGYIREKKKRPATTPLEPIFKGKKREMMAEMEANPVSKKRKGEVKRGGIPPTSGSQAASTSNSHVVAAMGEEQMTLGELLFEQLSTVGDLGI</sequence>
<protein>
    <submittedName>
        <fullName evidence="2">Uncharacterized protein</fullName>
    </submittedName>
</protein>
<evidence type="ECO:0000313" key="2">
    <source>
        <dbReference type="EMBL" id="PLW33323.1"/>
    </source>
</evidence>
<feature type="region of interest" description="Disordered" evidence="1">
    <location>
        <begin position="37"/>
        <end position="67"/>
    </location>
</feature>
<dbReference type="EMBL" id="PGCJ01000302">
    <property type="protein sequence ID" value="PLW33323.1"/>
    <property type="molecule type" value="Genomic_DNA"/>
</dbReference>
<feature type="compositionally biased region" description="Polar residues" evidence="1">
    <location>
        <begin position="57"/>
        <end position="67"/>
    </location>
</feature>
<accession>A0A2N5U6D4</accession>
<keyword evidence="3" id="KW-1185">Reference proteome</keyword>
<evidence type="ECO:0000313" key="3">
    <source>
        <dbReference type="Proteomes" id="UP000235388"/>
    </source>
</evidence>